<feature type="compositionally biased region" description="Polar residues" evidence="1">
    <location>
        <begin position="640"/>
        <end position="649"/>
    </location>
</feature>
<evidence type="ECO:0000313" key="3">
    <source>
        <dbReference type="EMBL" id="TFK29721.1"/>
    </source>
</evidence>
<dbReference type="OrthoDB" id="278430at2759"/>
<feature type="region of interest" description="Disordered" evidence="1">
    <location>
        <begin position="71"/>
        <end position="94"/>
    </location>
</feature>
<name>A0A5C3LM04_COPMA</name>
<protein>
    <recommendedName>
        <fullName evidence="2">SUZ domain-containing protein</fullName>
    </recommendedName>
</protein>
<dbReference type="Proteomes" id="UP000307440">
    <property type="component" value="Unassembled WGS sequence"/>
</dbReference>
<dbReference type="SUPFAM" id="SSF82708">
    <property type="entry name" value="R3H domain"/>
    <property type="match status" value="1"/>
</dbReference>
<sequence>MSTTTEGNVPLAGSNGLVGRSGADEQQQQQQQQQVTQYSSASPSTTSGETRRTSPDPRVIQHFVANLQTSSSPMTILNSANGSGNASHSTSAASAGLANSNTNVTVNATGSSSNASPSSSSDSLVDPQILEALKSKDRIYVLKLGELMEGMIKEKRQRVDLTPATSYQRLLVHRCSAYYKLAPENDPVTKGISVHPTTESRIPERRICELVPPESSSQPTFKIMLRSAQDRRNKSHSQAGSVTGEDGDLSDGDPSEAGSLGGRSYTTGSKKHMTIQQREAAYNEARSRIFMDFEEKEKAKEKDMSASSSSLSLTSASASSTNGDTSSLGDVDESVGSPTTESEWSGPSGQFSRERKDGRRGGSGNASASSSTRSLRDRNYHGNSSNPSSRNSRASSPSFTYASLYEPAPSQQLYDPNQPQQPPAPYGTQYYHPFAPPSQAPTQGFASPYPYYPQYSTYQQPMVHDPHHHNPSDQPLPRNIEPYPPQHMGYPYLWNQPNQSSSMQTPPVMQSMTGPPHQQQGHQQQGHQTQGHAVNSPPAPPPHSPPQYPYMPPPGYGYPIPGMTGYFPLPPPPGGPPMAARPPPPMQGYGPVNTTVGSGENTGPPPPNGGVFGPNGRAPMNGPGVPQQQGIQQQGINGRNPPSRSNSGHGSLVNGNGGSKRSTPATVRSGGWGYGPIGGSTAYIAQSSSVKEAVGPRLTPPRRQSNVSGSSSNNDDGLSTASSSTTSSSSRRTYTSTTSSQHPLPPRPDWAVGMKAQPTLAASRHHDPRQGPIGRNGSNANQAPPVSLQSNDFPPLTTSASVSEKKNPIPTGAWGNSASRAILTGNGASNGPHGAEAEKPSPKIGDHQPRILRSPNTKDASAHLGNDNSTATLITQMQVFSIEETIAAIENRANSEAAAAAAAAAAAKMVV</sequence>
<feature type="compositionally biased region" description="Pro residues" evidence="1">
    <location>
        <begin position="572"/>
        <end position="586"/>
    </location>
</feature>
<dbReference type="STRING" id="230819.A0A5C3LM04"/>
<dbReference type="PROSITE" id="PS51673">
    <property type="entry name" value="SUZ"/>
    <property type="match status" value="1"/>
</dbReference>
<evidence type="ECO:0000256" key="1">
    <source>
        <dbReference type="SAM" id="MobiDB-lite"/>
    </source>
</evidence>
<accession>A0A5C3LM04</accession>
<organism evidence="3 4">
    <name type="scientific">Coprinopsis marcescibilis</name>
    <name type="common">Agaric fungus</name>
    <name type="synonym">Psathyrella marcescibilis</name>
    <dbReference type="NCBI Taxonomy" id="230819"/>
    <lineage>
        <taxon>Eukaryota</taxon>
        <taxon>Fungi</taxon>
        <taxon>Dikarya</taxon>
        <taxon>Basidiomycota</taxon>
        <taxon>Agaricomycotina</taxon>
        <taxon>Agaricomycetes</taxon>
        <taxon>Agaricomycetidae</taxon>
        <taxon>Agaricales</taxon>
        <taxon>Agaricineae</taxon>
        <taxon>Psathyrellaceae</taxon>
        <taxon>Coprinopsis</taxon>
    </lineage>
</organism>
<feature type="compositionally biased region" description="Basic and acidic residues" evidence="1">
    <location>
        <begin position="835"/>
        <end position="849"/>
    </location>
</feature>
<feature type="region of interest" description="Disordered" evidence="1">
    <location>
        <begin position="1"/>
        <end position="57"/>
    </location>
</feature>
<feature type="compositionally biased region" description="Polar residues" evidence="1">
    <location>
        <begin position="35"/>
        <end position="48"/>
    </location>
</feature>
<gene>
    <name evidence="3" type="ORF">FA15DRAFT_752516</name>
</gene>
<feature type="region of interest" description="Disordered" evidence="1">
    <location>
        <begin position="300"/>
        <end position="397"/>
    </location>
</feature>
<evidence type="ECO:0000313" key="4">
    <source>
        <dbReference type="Proteomes" id="UP000307440"/>
    </source>
</evidence>
<evidence type="ECO:0000259" key="2">
    <source>
        <dbReference type="PROSITE" id="PS51673"/>
    </source>
</evidence>
<dbReference type="PANTHER" id="PTHR15672:SF8">
    <property type="entry name" value="PROTEIN ENCORE"/>
    <property type="match status" value="1"/>
</dbReference>
<feature type="compositionally biased region" description="Low complexity" evidence="1">
    <location>
        <begin position="447"/>
        <end position="461"/>
    </location>
</feature>
<feature type="domain" description="SUZ" evidence="2">
    <location>
        <begin position="201"/>
        <end position="294"/>
    </location>
</feature>
<dbReference type="GO" id="GO:0003676">
    <property type="term" value="F:nucleic acid binding"/>
    <property type="evidence" value="ECO:0007669"/>
    <property type="project" value="InterPro"/>
</dbReference>
<feature type="compositionally biased region" description="Low complexity" evidence="1">
    <location>
        <begin position="705"/>
        <end position="740"/>
    </location>
</feature>
<dbReference type="InterPro" id="IPR051937">
    <property type="entry name" value="R3H_domain_containing"/>
</dbReference>
<dbReference type="InterPro" id="IPR036867">
    <property type="entry name" value="R3H_dom_sf"/>
</dbReference>
<keyword evidence="4" id="KW-1185">Reference proteome</keyword>
<feature type="compositionally biased region" description="Polar residues" evidence="1">
    <location>
        <begin position="495"/>
        <end position="512"/>
    </location>
</feature>
<proteinExistence type="predicted"/>
<dbReference type="PANTHER" id="PTHR15672">
    <property type="entry name" value="CAMP-REGULATED PHOSPHOPROTEIN 21 RELATED R3H DOMAIN CONTAINING PROTEIN"/>
    <property type="match status" value="1"/>
</dbReference>
<feature type="compositionally biased region" description="Low complexity" evidence="1">
    <location>
        <begin position="513"/>
        <end position="532"/>
    </location>
</feature>
<feature type="region of interest" description="Disordered" evidence="1">
    <location>
        <begin position="409"/>
        <end position="552"/>
    </location>
</feature>
<dbReference type="CDD" id="cd02642">
    <property type="entry name" value="R3H_encore_like"/>
    <property type="match status" value="1"/>
</dbReference>
<dbReference type="EMBL" id="ML210148">
    <property type="protein sequence ID" value="TFK29721.1"/>
    <property type="molecule type" value="Genomic_DNA"/>
</dbReference>
<dbReference type="InterPro" id="IPR024771">
    <property type="entry name" value="SUZ"/>
</dbReference>
<feature type="compositionally biased region" description="Low complexity" evidence="1">
    <location>
        <begin position="305"/>
        <end position="321"/>
    </location>
</feature>
<feature type="region of interest" description="Disordered" evidence="1">
    <location>
        <begin position="572"/>
        <end position="866"/>
    </location>
</feature>
<feature type="compositionally biased region" description="Low complexity" evidence="1">
    <location>
        <begin position="621"/>
        <end position="638"/>
    </location>
</feature>
<dbReference type="Gene3D" id="3.30.1370.50">
    <property type="entry name" value="R3H-like domain"/>
    <property type="match status" value="1"/>
</dbReference>
<dbReference type="AlphaFoldDB" id="A0A5C3LM04"/>
<dbReference type="Pfam" id="PF12752">
    <property type="entry name" value="SUZ"/>
    <property type="match status" value="1"/>
</dbReference>
<feature type="compositionally biased region" description="Pro residues" evidence="1">
    <location>
        <begin position="537"/>
        <end position="552"/>
    </location>
</feature>
<reference evidence="3 4" key="1">
    <citation type="journal article" date="2019" name="Nat. Ecol. Evol.">
        <title>Megaphylogeny resolves global patterns of mushroom evolution.</title>
        <authorList>
            <person name="Varga T."/>
            <person name="Krizsan K."/>
            <person name="Foldi C."/>
            <person name="Dima B."/>
            <person name="Sanchez-Garcia M."/>
            <person name="Sanchez-Ramirez S."/>
            <person name="Szollosi G.J."/>
            <person name="Szarkandi J.G."/>
            <person name="Papp V."/>
            <person name="Albert L."/>
            <person name="Andreopoulos W."/>
            <person name="Angelini C."/>
            <person name="Antonin V."/>
            <person name="Barry K.W."/>
            <person name="Bougher N.L."/>
            <person name="Buchanan P."/>
            <person name="Buyck B."/>
            <person name="Bense V."/>
            <person name="Catcheside P."/>
            <person name="Chovatia M."/>
            <person name="Cooper J."/>
            <person name="Damon W."/>
            <person name="Desjardin D."/>
            <person name="Finy P."/>
            <person name="Geml J."/>
            <person name="Haridas S."/>
            <person name="Hughes K."/>
            <person name="Justo A."/>
            <person name="Karasinski D."/>
            <person name="Kautmanova I."/>
            <person name="Kiss B."/>
            <person name="Kocsube S."/>
            <person name="Kotiranta H."/>
            <person name="LaButti K.M."/>
            <person name="Lechner B.E."/>
            <person name="Liimatainen K."/>
            <person name="Lipzen A."/>
            <person name="Lukacs Z."/>
            <person name="Mihaltcheva S."/>
            <person name="Morgado L.N."/>
            <person name="Niskanen T."/>
            <person name="Noordeloos M.E."/>
            <person name="Ohm R.A."/>
            <person name="Ortiz-Santana B."/>
            <person name="Ovrebo C."/>
            <person name="Racz N."/>
            <person name="Riley R."/>
            <person name="Savchenko A."/>
            <person name="Shiryaev A."/>
            <person name="Soop K."/>
            <person name="Spirin V."/>
            <person name="Szebenyi C."/>
            <person name="Tomsovsky M."/>
            <person name="Tulloss R.E."/>
            <person name="Uehling J."/>
            <person name="Grigoriev I.V."/>
            <person name="Vagvolgyi C."/>
            <person name="Papp T."/>
            <person name="Martin F.M."/>
            <person name="Miettinen O."/>
            <person name="Hibbett D.S."/>
            <person name="Nagy L.G."/>
        </authorList>
    </citation>
    <scope>NUCLEOTIDE SEQUENCE [LARGE SCALE GENOMIC DNA]</scope>
    <source>
        <strain evidence="3 4">CBS 121175</strain>
    </source>
</reference>
<feature type="compositionally biased region" description="Low complexity" evidence="1">
    <location>
        <begin position="383"/>
        <end position="397"/>
    </location>
</feature>
<feature type="region of interest" description="Disordered" evidence="1">
    <location>
        <begin position="228"/>
        <end position="280"/>
    </location>
</feature>
<feature type="compositionally biased region" description="Acidic residues" evidence="1">
    <location>
        <begin position="245"/>
        <end position="254"/>
    </location>
</feature>
<feature type="compositionally biased region" description="Low complexity" evidence="1">
    <location>
        <begin position="78"/>
        <end position="94"/>
    </location>
</feature>
<feature type="compositionally biased region" description="Polar residues" evidence="1">
    <location>
        <begin position="776"/>
        <end position="802"/>
    </location>
</feature>
<feature type="compositionally biased region" description="Polar residues" evidence="1">
    <location>
        <begin position="409"/>
        <end position="418"/>
    </location>
</feature>
<feature type="compositionally biased region" description="Polar residues" evidence="1">
    <location>
        <begin position="336"/>
        <end position="351"/>
    </location>
</feature>